<dbReference type="AlphaFoldDB" id="N9CE28"/>
<sequence length="29" mass="3194">MLNLNCAVKAMRKNNYQRAVYGGCGADEC</sequence>
<protein>
    <submittedName>
        <fullName evidence="1">Uncharacterized protein</fullName>
    </submittedName>
</protein>
<dbReference type="EMBL" id="APQD01000005">
    <property type="protein sequence ID" value="ENV83771.1"/>
    <property type="molecule type" value="Genomic_DNA"/>
</dbReference>
<comment type="caution">
    <text evidence="1">The sequence shown here is derived from an EMBL/GenBank/DDBJ whole genome shotgun (WGS) entry which is preliminary data.</text>
</comment>
<organism evidence="1 2">
    <name type="scientific">Acinetobacter bouvetii DSM 14964 = CIP 107468</name>
    <dbReference type="NCBI Taxonomy" id="1120925"/>
    <lineage>
        <taxon>Bacteria</taxon>
        <taxon>Pseudomonadati</taxon>
        <taxon>Pseudomonadota</taxon>
        <taxon>Gammaproteobacteria</taxon>
        <taxon>Moraxellales</taxon>
        <taxon>Moraxellaceae</taxon>
        <taxon>Acinetobacter</taxon>
    </lineage>
</organism>
<dbReference type="Proteomes" id="UP000018460">
    <property type="component" value="Unassembled WGS sequence"/>
</dbReference>
<evidence type="ECO:0000313" key="1">
    <source>
        <dbReference type="EMBL" id="ENV83771.1"/>
    </source>
</evidence>
<evidence type="ECO:0000313" key="2">
    <source>
        <dbReference type="Proteomes" id="UP000018460"/>
    </source>
</evidence>
<reference evidence="1 2" key="1">
    <citation type="submission" date="2013-02" db="EMBL/GenBank/DDBJ databases">
        <title>The Genome Sequence of Acinetobacter bouvetii CIP 107468.</title>
        <authorList>
            <consortium name="The Broad Institute Genome Sequencing Platform"/>
            <consortium name="The Broad Institute Genome Sequencing Center for Infectious Disease"/>
            <person name="Cerqueira G."/>
            <person name="Feldgarden M."/>
            <person name="Courvalin P."/>
            <person name="Perichon B."/>
            <person name="Grillot-Courvalin C."/>
            <person name="Clermont D."/>
            <person name="Rocha E."/>
            <person name="Yoon E.-J."/>
            <person name="Nemec A."/>
            <person name="Walker B."/>
            <person name="Young S.K."/>
            <person name="Zeng Q."/>
            <person name="Gargeya S."/>
            <person name="Fitzgerald M."/>
            <person name="Haas B."/>
            <person name="Abouelleil A."/>
            <person name="Alvarado L."/>
            <person name="Arachchi H.M."/>
            <person name="Berlin A.M."/>
            <person name="Chapman S.B."/>
            <person name="Dewar J."/>
            <person name="Goldberg J."/>
            <person name="Griggs A."/>
            <person name="Gujja S."/>
            <person name="Hansen M."/>
            <person name="Howarth C."/>
            <person name="Imamovic A."/>
            <person name="Larimer J."/>
            <person name="McCowan C."/>
            <person name="Murphy C."/>
            <person name="Neiman D."/>
            <person name="Pearson M."/>
            <person name="Priest M."/>
            <person name="Roberts A."/>
            <person name="Saif S."/>
            <person name="Shea T."/>
            <person name="Sisk P."/>
            <person name="Sykes S."/>
            <person name="Wortman J."/>
            <person name="Nusbaum C."/>
            <person name="Birren B."/>
        </authorList>
    </citation>
    <scope>NUCLEOTIDE SEQUENCE [LARGE SCALE GENOMIC DNA]</scope>
    <source>
        <strain evidence="1 2">CIP 107468</strain>
    </source>
</reference>
<keyword evidence="2" id="KW-1185">Reference proteome</keyword>
<gene>
    <name evidence="1" type="ORF">F941_00603</name>
</gene>
<proteinExistence type="predicted"/>
<name>N9CE28_9GAMM</name>
<accession>N9CE28</accession>